<proteinExistence type="predicted"/>
<keyword evidence="2" id="KW-1185">Reference proteome</keyword>
<dbReference type="OrthoDB" id="6385208at2759"/>
<organism evidence="1 2">
    <name type="scientific">Daphnia pulex</name>
    <name type="common">Water flea</name>
    <dbReference type="NCBI Taxonomy" id="6669"/>
    <lineage>
        <taxon>Eukaryota</taxon>
        <taxon>Metazoa</taxon>
        <taxon>Ecdysozoa</taxon>
        <taxon>Arthropoda</taxon>
        <taxon>Crustacea</taxon>
        <taxon>Branchiopoda</taxon>
        <taxon>Diplostraca</taxon>
        <taxon>Cladocera</taxon>
        <taxon>Anomopoda</taxon>
        <taxon>Daphniidae</taxon>
        <taxon>Daphnia</taxon>
    </lineage>
</organism>
<dbReference type="Proteomes" id="UP000000305">
    <property type="component" value="Unassembled WGS sequence"/>
</dbReference>
<sequence>MSRSGAASDLAKGGNFTNLLLYVQHVDREKDMASTISDISLREYLLLENHKIFTDTNFAEYMRNPKANVGILKSFLEHTITHVEVYSNPLPAIPFKSENMIHAFVVFRTWNWMTEKETWWYSIEKNGHYIVLQQSPNKDDVD</sequence>
<gene>
    <name evidence="1" type="ORF">DAPPUDRAFT_114502</name>
</gene>
<dbReference type="AlphaFoldDB" id="E9HIC7"/>
<dbReference type="KEGG" id="dpx:DAPPUDRAFT_114502"/>
<dbReference type="HOGENOM" id="CLU_116897_0_0_1"/>
<protein>
    <submittedName>
        <fullName evidence="1">Uncharacterized protein</fullName>
    </submittedName>
</protein>
<dbReference type="InParanoid" id="E9HIC7"/>
<evidence type="ECO:0000313" key="2">
    <source>
        <dbReference type="Proteomes" id="UP000000305"/>
    </source>
</evidence>
<reference evidence="1 2" key="1">
    <citation type="journal article" date="2011" name="Science">
        <title>The ecoresponsive genome of Daphnia pulex.</title>
        <authorList>
            <person name="Colbourne J.K."/>
            <person name="Pfrender M.E."/>
            <person name="Gilbert D."/>
            <person name="Thomas W.K."/>
            <person name="Tucker A."/>
            <person name="Oakley T.H."/>
            <person name="Tokishita S."/>
            <person name="Aerts A."/>
            <person name="Arnold G.J."/>
            <person name="Basu M.K."/>
            <person name="Bauer D.J."/>
            <person name="Caceres C.E."/>
            <person name="Carmel L."/>
            <person name="Casola C."/>
            <person name="Choi J.H."/>
            <person name="Detter J.C."/>
            <person name="Dong Q."/>
            <person name="Dusheyko S."/>
            <person name="Eads B.D."/>
            <person name="Frohlich T."/>
            <person name="Geiler-Samerotte K.A."/>
            <person name="Gerlach D."/>
            <person name="Hatcher P."/>
            <person name="Jogdeo S."/>
            <person name="Krijgsveld J."/>
            <person name="Kriventseva E.V."/>
            <person name="Kultz D."/>
            <person name="Laforsch C."/>
            <person name="Lindquist E."/>
            <person name="Lopez J."/>
            <person name="Manak J.R."/>
            <person name="Muller J."/>
            <person name="Pangilinan J."/>
            <person name="Patwardhan R.P."/>
            <person name="Pitluck S."/>
            <person name="Pritham E.J."/>
            <person name="Rechtsteiner A."/>
            <person name="Rho M."/>
            <person name="Rogozin I.B."/>
            <person name="Sakarya O."/>
            <person name="Salamov A."/>
            <person name="Schaack S."/>
            <person name="Shapiro H."/>
            <person name="Shiga Y."/>
            <person name="Skalitzky C."/>
            <person name="Smith Z."/>
            <person name="Souvorov A."/>
            <person name="Sung W."/>
            <person name="Tang Z."/>
            <person name="Tsuchiya D."/>
            <person name="Tu H."/>
            <person name="Vos H."/>
            <person name="Wang M."/>
            <person name="Wolf Y.I."/>
            <person name="Yamagata H."/>
            <person name="Yamada T."/>
            <person name="Ye Y."/>
            <person name="Shaw J.R."/>
            <person name="Andrews J."/>
            <person name="Crease T.J."/>
            <person name="Tang H."/>
            <person name="Lucas S.M."/>
            <person name="Robertson H.M."/>
            <person name="Bork P."/>
            <person name="Koonin E.V."/>
            <person name="Zdobnov E.M."/>
            <person name="Grigoriev I.V."/>
            <person name="Lynch M."/>
            <person name="Boore J.L."/>
        </authorList>
    </citation>
    <scope>NUCLEOTIDE SEQUENCE [LARGE SCALE GENOMIC DNA]</scope>
</reference>
<evidence type="ECO:0000313" key="1">
    <source>
        <dbReference type="EMBL" id="EFX68518.1"/>
    </source>
</evidence>
<dbReference type="PhylomeDB" id="E9HIC7"/>
<accession>E9HIC7</accession>
<dbReference type="EMBL" id="GL732654">
    <property type="protein sequence ID" value="EFX68518.1"/>
    <property type="molecule type" value="Genomic_DNA"/>
</dbReference>
<name>E9HIC7_DAPPU</name>